<sequence>MEHPTERAPETVHAASEVIFFPPPTQTFALLFGAHALVAGVAFTSLVGKALALAAVALALSALGTAWRWQKHRCAGYLLEGDRLRRVRRPTGPHGATLTTQFADNTARLVALQRVGLWWRLTARTVKGAHFTIWIEWWRLSAADDWRLAVRAHGWIGDAAQPLA</sequence>
<dbReference type="RefSeq" id="WP_119334441.1">
    <property type="nucleotide sequence ID" value="NZ_AP018558.1"/>
</dbReference>
<reference evidence="2 3" key="1">
    <citation type="submission" date="2018-04" db="EMBL/GenBank/DDBJ databases">
        <title>Complete genome sequence of Hydrogenophilus thermoluteolus TH-1.</title>
        <authorList>
            <person name="Arai H."/>
        </authorList>
    </citation>
    <scope>NUCLEOTIDE SEQUENCE [LARGE SCALE GENOMIC DNA]</scope>
    <source>
        <strain evidence="2 3">TH-1</strain>
    </source>
</reference>
<evidence type="ECO:0000256" key="1">
    <source>
        <dbReference type="SAM" id="Phobius"/>
    </source>
</evidence>
<feature type="transmembrane region" description="Helical" evidence="1">
    <location>
        <begin position="30"/>
        <end position="63"/>
    </location>
</feature>
<dbReference type="AlphaFoldDB" id="A0A2Z6DW99"/>
<dbReference type="Proteomes" id="UP000262004">
    <property type="component" value="Chromosome"/>
</dbReference>
<proteinExistence type="predicted"/>
<protein>
    <submittedName>
        <fullName evidence="2">Uncharacterized protein</fullName>
    </submittedName>
</protein>
<gene>
    <name evidence="2" type="ORF">HPTL_0351</name>
</gene>
<dbReference type="KEGG" id="htl:HPTL_0351"/>
<keyword evidence="1" id="KW-1133">Transmembrane helix</keyword>
<evidence type="ECO:0000313" key="2">
    <source>
        <dbReference type="EMBL" id="BBD76619.1"/>
    </source>
</evidence>
<keyword evidence="1" id="KW-0812">Transmembrane</keyword>
<evidence type="ECO:0000313" key="3">
    <source>
        <dbReference type="Proteomes" id="UP000262004"/>
    </source>
</evidence>
<organism evidence="2 3">
    <name type="scientific">Hydrogenophilus thermoluteolus</name>
    <name type="common">Pseudomonas hydrogenothermophila</name>
    <dbReference type="NCBI Taxonomy" id="297"/>
    <lineage>
        <taxon>Bacteria</taxon>
        <taxon>Pseudomonadati</taxon>
        <taxon>Pseudomonadota</taxon>
        <taxon>Hydrogenophilia</taxon>
        <taxon>Hydrogenophilales</taxon>
        <taxon>Hydrogenophilaceae</taxon>
        <taxon>Hydrogenophilus</taxon>
    </lineage>
</organism>
<name>A0A2Z6DW99_HYDTE</name>
<keyword evidence="1" id="KW-0472">Membrane</keyword>
<dbReference type="EMBL" id="AP018558">
    <property type="protein sequence ID" value="BBD76619.1"/>
    <property type="molecule type" value="Genomic_DNA"/>
</dbReference>
<accession>A0A2Z6DW99</accession>
<keyword evidence="3" id="KW-1185">Reference proteome</keyword>